<dbReference type="FunFam" id="3.10.50.40:FF:000006">
    <property type="entry name" value="Peptidyl-prolyl cis-trans isomerase"/>
    <property type="match status" value="1"/>
</dbReference>
<dbReference type="GO" id="GO:0003755">
    <property type="term" value="F:peptidyl-prolyl cis-trans isomerase activity"/>
    <property type="evidence" value="ECO:0007669"/>
    <property type="project" value="UniProtKB-UniRule"/>
</dbReference>
<keyword evidence="3 5" id="KW-0697">Rotamase</keyword>
<evidence type="ECO:0000259" key="7">
    <source>
        <dbReference type="PROSITE" id="PS50059"/>
    </source>
</evidence>
<dbReference type="Gene3D" id="3.10.50.40">
    <property type="match status" value="1"/>
</dbReference>
<proteinExistence type="inferred from homology"/>
<comment type="similarity">
    <text evidence="2 6">Belongs to the FKBP-type PPIase family.</text>
</comment>
<keyword evidence="4 5" id="KW-0413">Isomerase</keyword>
<comment type="catalytic activity">
    <reaction evidence="1 5 6">
        <text>[protein]-peptidylproline (omega=180) = [protein]-peptidylproline (omega=0)</text>
        <dbReference type="Rhea" id="RHEA:16237"/>
        <dbReference type="Rhea" id="RHEA-COMP:10747"/>
        <dbReference type="Rhea" id="RHEA-COMP:10748"/>
        <dbReference type="ChEBI" id="CHEBI:83833"/>
        <dbReference type="ChEBI" id="CHEBI:83834"/>
        <dbReference type="EC" id="5.2.1.8"/>
    </reaction>
</comment>
<organism evidence="8 9">
    <name type="scientific">Confluentibacter flavum</name>
    <dbReference type="NCBI Taxonomy" id="1909700"/>
    <lineage>
        <taxon>Bacteria</taxon>
        <taxon>Pseudomonadati</taxon>
        <taxon>Bacteroidota</taxon>
        <taxon>Flavobacteriia</taxon>
        <taxon>Flavobacteriales</taxon>
        <taxon>Flavobacteriaceae</taxon>
        <taxon>Confluentibacter</taxon>
    </lineage>
</organism>
<dbReference type="SUPFAM" id="SSF54534">
    <property type="entry name" value="FKBP-like"/>
    <property type="match status" value="1"/>
</dbReference>
<dbReference type="PROSITE" id="PS50059">
    <property type="entry name" value="FKBP_PPIASE"/>
    <property type="match status" value="1"/>
</dbReference>
<dbReference type="GO" id="GO:0006457">
    <property type="term" value="P:protein folding"/>
    <property type="evidence" value="ECO:0007669"/>
    <property type="project" value="InterPro"/>
</dbReference>
<sequence>MKLFKFLGTIVLASLVFSCNSKKTVTKESLKTEVDSVSYALGLDVASSIGSNFEEVNSELFLAGYMNAMDSTNTILDKAAAQTIIQMYVQKNQAKMMQKQQEAAAKELESQFGEVKVAGETFLTENKSKEGVKTTASGLQYIVEKEGTGEKPTATSTVKVHYTGTLIDGTVFDSSVERGEPAQFGIGQVIKGWTEGLQLMSVGSKYKFFIPQDLAYGASPRQGGPIQPFAALVFEVELLEIVQ</sequence>
<dbReference type="AlphaFoldDB" id="A0A2N3HPQ4"/>
<protein>
    <recommendedName>
        <fullName evidence="6">Peptidyl-prolyl cis-trans isomerase</fullName>
        <ecNumber evidence="6">5.2.1.8</ecNumber>
    </recommendedName>
</protein>
<keyword evidence="9" id="KW-1185">Reference proteome</keyword>
<dbReference type="PANTHER" id="PTHR43811">
    <property type="entry name" value="FKBP-TYPE PEPTIDYL-PROLYL CIS-TRANS ISOMERASE FKPA"/>
    <property type="match status" value="1"/>
</dbReference>
<dbReference type="EMBL" id="PJEO01000003">
    <property type="protein sequence ID" value="PKQ46935.1"/>
    <property type="molecule type" value="Genomic_DNA"/>
</dbReference>
<dbReference type="PROSITE" id="PS51257">
    <property type="entry name" value="PROKAR_LIPOPROTEIN"/>
    <property type="match status" value="1"/>
</dbReference>
<dbReference type="Gene3D" id="1.10.287.460">
    <property type="entry name" value="Peptidyl-prolyl cis-trans isomerase, FKBP-type, N-terminal domain"/>
    <property type="match status" value="1"/>
</dbReference>
<evidence type="ECO:0000256" key="1">
    <source>
        <dbReference type="ARBA" id="ARBA00000971"/>
    </source>
</evidence>
<dbReference type="OrthoDB" id="9814548at2"/>
<evidence type="ECO:0000256" key="2">
    <source>
        <dbReference type="ARBA" id="ARBA00006577"/>
    </source>
</evidence>
<dbReference type="Pfam" id="PF01346">
    <property type="entry name" value="FKBP_N"/>
    <property type="match status" value="1"/>
</dbReference>
<dbReference type="Pfam" id="PF00254">
    <property type="entry name" value="FKBP_C"/>
    <property type="match status" value="1"/>
</dbReference>
<evidence type="ECO:0000256" key="5">
    <source>
        <dbReference type="PROSITE-ProRule" id="PRU00277"/>
    </source>
</evidence>
<dbReference type="InterPro" id="IPR000774">
    <property type="entry name" value="PPIase_FKBP_N"/>
</dbReference>
<dbReference type="InterPro" id="IPR001179">
    <property type="entry name" value="PPIase_FKBP_dom"/>
</dbReference>
<dbReference type="Proteomes" id="UP000233435">
    <property type="component" value="Unassembled WGS sequence"/>
</dbReference>
<reference evidence="8 9" key="1">
    <citation type="submission" date="2017-12" db="EMBL/GenBank/DDBJ databases">
        <title>Confluentibacter flavum sp. nov., isolated from the saline lake.</title>
        <authorList>
            <person name="Yu L."/>
        </authorList>
    </citation>
    <scope>NUCLEOTIDE SEQUENCE [LARGE SCALE GENOMIC DNA]</scope>
    <source>
        <strain evidence="8 9">3B</strain>
    </source>
</reference>
<dbReference type="EC" id="5.2.1.8" evidence="6"/>
<evidence type="ECO:0000313" key="8">
    <source>
        <dbReference type="EMBL" id="PKQ46935.1"/>
    </source>
</evidence>
<accession>A0A2N3HPQ4</accession>
<evidence type="ECO:0000256" key="3">
    <source>
        <dbReference type="ARBA" id="ARBA00023110"/>
    </source>
</evidence>
<evidence type="ECO:0000256" key="6">
    <source>
        <dbReference type="RuleBase" id="RU003915"/>
    </source>
</evidence>
<dbReference type="RefSeq" id="WP_106657901.1">
    <property type="nucleotide sequence ID" value="NZ_PJEO01000003.1"/>
</dbReference>
<dbReference type="InterPro" id="IPR046357">
    <property type="entry name" value="PPIase_dom_sf"/>
</dbReference>
<dbReference type="PANTHER" id="PTHR43811:SF19">
    <property type="entry name" value="39 KDA FK506-BINDING NUCLEAR PROTEIN"/>
    <property type="match status" value="1"/>
</dbReference>
<dbReference type="InterPro" id="IPR036944">
    <property type="entry name" value="PPIase_FKBP_N_sf"/>
</dbReference>
<name>A0A2N3HPQ4_9FLAO</name>
<evidence type="ECO:0000256" key="4">
    <source>
        <dbReference type="ARBA" id="ARBA00023235"/>
    </source>
</evidence>
<comment type="caution">
    <text evidence="8">The sequence shown here is derived from an EMBL/GenBank/DDBJ whole genome shotgun (WGS) entry which is preliminary data.</text>
</comment>
<feature type="domain" description="PPIase FKBP-type" evidence="7">
    <location>
        <begin position="155"/>
        <end position="242"/>
    </location>
</feature>
<evidence type="ECO:0000313" key="9">
    <source>
        <dbReference type="Proteomes" id="UP000233435"/>
    </source>
</evidence>
<gene>
    <name evidence="8" type="ORF">CSW08_00220</name>
</gene>